<dbReference type="Proteomes" id="UP001519887">
    <property type="component" value="Unassembled WGS sequence"/>
</dbReference>
<proteinExistence type="predicted"/>
<organism evidence="1 2">
    <name type="scientific">Paenibacillus sepulcri</name>
    <dbReference type="NCBI Taxonomy" id="359917"/>
    <lineage>
        <taxon>Bacteria</taxon>
        <taxon>Bacillati</taxon>
        <taxon>Bacillota</taxon>
        <taxon>Bacilli</taxon>
        <taxon>Bacillales</taxon>
        <taxon>Paenibacillaceae</taxon>
        <taxon>Paenibacillus</taxon>
    </lineage>
</organism>
<reference evidence="1 2" key="1">
    <citation type="submission" date="2021-07" db="EMBL/GenBank/DDBJ databases">
        <title>Paenibacillus radiodurans sp. nov., isolated from the southeastern edge of Tengger Desert.</title>
        <authorList>
            <person name="Zhang G."/>
        </authorList>
    </citation>
    <scope>NUCLEOTIDE SEQUENCE [LARGE SCALE GENOMIC DNA]</scope>
    <source>
        <strain evidence="1 2">CCM 7311</strain>
    </source>
</reference>
<protein>
    <submittedName>
        <fullName evidence="1">DUF2088 domain-containing protein</fullName>
    </submittedName>
</protein>
<evidence type="ECO:0000313" key="1">
    <source>
        <dbReference type="EMBL" id="MBW7460649.1"/>
    </source>
</evidence>
<sequence>ANWNVPEERARIARIVSTLHVEHVYVSESVYEEIQASPNIETEGGWEEFRFDEDGNLPSF</sequence>
<gene>
    <name evidence="1" type="ORF">K0U00_41950</name>
</gene>
<accession>A0ABS7CIG4</accession>
<name>A0ABS7CIG4_9BACL</name>
<evidence type="ECO:0000313" key="2">
    <source>
        <dbReference type="Proteomes" id="UP001519887"/>
    </source>
</evidence>
<dbReference type="EMBL" id="JAHZIK010002362">
    <property type="protein sequence ID" value="MBW7460649.1"/>
    <property type="molecule type" value="Genomic_DNA"/>
</dbReference>
<feature type="non-terminal residue" evidence="1">
    <location>
        <position position="1"/>
    </location>
</feature>
<comment type="caution">
    <text evidence="1">The sequence shown here is derived from an EMBL/GenBank/DDBJ whole genome shotgun (WGS) entry which is preliminary data.</text>
</comment>
<keyword evidence="2" id="KW-1185">Reference proteome</keyword>